<name>A0A2N3VBJ4_9NOCA</name>
<dbReference type="AlphaFoldDB" id="A0A2N3VBJ4"/>
<gene>
    <name evidence="1" type="ORF">ATK86_3383</name>
</gene>
<organism evidence="1 2">
    <name type="scientific">Nocardia fluminea</name>
    <dbReference type="NCBI Taxonomy" id="134984"/>
    <lineage>
        <taxon>Bacteria</taxon>
        <taxon>Bacillati</taxon>
        <taxon>Actinomycetota</taxon>
        <taxon>Actinomycetes</taxon>
        <taxon>Mycobacteriales</taxon>
        <taxon>Nocardiaceae</taxon>
        <taxon>Nocardia</taxon>
    </lineage>
</organism>
<protein>
    <submittedName>
        <fullName evidence="1">Uncharacterized protein</fullName>
    </submittedName>
</protein>
<comment type="caution">
    <text evidence="1">The sequence shown here is derived from an EMBL/GenBank/DDBJ whole genome shotgun (WGS) entry which is preliminary data.</text>
</comment>
<sequence length="59" mass="6128">MLTAGRRALLVRSTWPLLAGGSSLAPVPVLSLALWPRPDTAWHTGRLVGSPVLAGSLLA</sequence>
<dbReference type="Proteomes" id="UP000233766">
    <property type="component" value="Unassembled WGS sequence"/>
</dbReference>
<evidence type="ECO:0000313" key="2">
    <source>
        <dbReference type="Proteomes" id="UP000233766"/>
    </source>
</evidence>
<keyword evidence="2" id="KW-1185">Reference proteome</keyword>
<proteinExistence type="predicted"/>
<dbReference type="EMBL" id="PJMW01000002">
    <property type="protein sequence ID" value="PKV78997.1"/>
    <property type="molecule type" value="Genomic_DNA"/>
</dbReference>
<reference evidence="1 2" key="1">
    <citation type="submission" date="2017-12" db="EMBL/GenBank/DDBJ databases">
        <title>Sequencing the genomes of 1000 Actinobacteria strains.</title>
        <authorList>
            <person name="Klenk H.-P."/>
        </authorList>
    </citation>
    <scope>NUCLEOTIDE SEQUENCE [LARGE SCALE GENOMIC DNA]</scope>
    <source>
        <strain evidence="1 2">DSM 44489</strain>
    </source>
</reference>
<accession>A0A2N3VBJ4</accession>
<evidence type="ECO:0000313" key="1">
    <source>
        <dbReference type="EMBL" id="PKV78997.1"/>
    </source>
</evidence>